<name>A0ABM1EWW3_PRICU</name>
<sequence length="442" mass="46818">MNGLQDKQRGNSFSVSLLVISHFGGSGHKPRWIGGGLIVMALGALVFAIPQFAVGLYAPGSLAESVCDARRNDTAPPVDCSRGSLLSSYAYVFYLAQFLHGVGTTPIIVLGITLIDQSVAANITALYLGIYFMMQVIGPAIGYVIGGLLLGVYGDVGKTDISTVTLTKIDPRWYGAWWIGPLIGGSLALISAMPILAYPRVLPGSRERRAHDVVEVHGAADDEDVATTTDVGDGVTVRDLPRMLLSLATNPTYVFIVLCDAVEAFMVGGFAAFAPKFLENQFSWSPRKAALTTGVMVIVAGATGIVAGGWVVKRWKLGIRAILKLTAVTVAVSLVSGVGLALRCPNAAFAGVTLPYGVNDNKTCNNVSCSFVFCVNKQYEPVRAATYRHAPEPAESPVESVSPDITAYSPPPPPPPLTVKNAKITFNFYVVLADLATRLGVK</sequence>
<dbReference type="Gene3D" id="1.20.1250.20">
    <property type="entry name" value="MFS general substrate transporter like domains"/>
    <property type="match status" value="1"/>
</dbReference>
<gene>
    <name evidence="5" type="primary">LOC106816573</name>
</gene>
<keyword evidence="1" id="KW-1015">Disulfide bond</keyword>
<dbReference type="PANTHER" id="PTHR11388">
    <property type="entry name" value="ORGANIC ANION TRANSPORTER"/>
    <property type="match status" value="1"/>
</dbReference>
<keyword evidence="4" id="KW-1185">Reference proteome</keyword>
<feature type="transmembrane region" description="Helical" evidence="3">
    <location>
        <begin position="321"/>
        <end position="342"/>
    </location>
</feature>
<dbReference type="GeneID" id="106816573"/>
<keyword evidence="3" id="KW-0812">Transmembrane</keyword>
<organism evidence="4 5">
    <name type="scientific">Priapulus caudatus</name>
    <name type="common">Priapulid worm</name>
    <dbReference type="NCBI Taxonomy" id="37621"/>
    <lineage>
        <taxon>Eukaryota</taxon>
        <taxon>Metazoa</taxon>
        <taxon>Ecdysozoa</taxon>
        <taxon>Scalidophora</taxon>
        <taxon>Priapulida</taxon>
        <taxon>Priapulimorpha</taxon>
        <taxon>Priapulimorphida</taxon>
        <taxon>Priapulidae</taxon>
        <taxon>Priapulus</taxon>
    </lineage>
</organism>
<feature type="transmembrane region" description="Helical" evidence="3">
    <location>
        <begin position="32"/>
        <end position="53"/>
    </location>
</feature>
<dbReference type="RefSeq" id="XP_014676684.1">
    <property type="nucleotide sequence ID" value="XM_014821198.1"/>
</dbReference>
<feature type="region of interest" description="Disordered" evidence="2">
    <location>
        <begin position="393"/>
        <end position="412"/>
    </location>
</feature>
<dbReference type="InterPro" id="IPR004156">
    <property type="entry name" value="OATP"/>
</dbReference>
<reference evidence="5" key="1">
    <citation type="submission" date="2025-08" db="UniProtKB">
        <authorList>
            <consortium name="RefSeq"/>
        </authorList>
    </citation>
    <scope>IDENTIFICATION</scope>
</reference>
<evidence type="ECO:0000313" key="4">
    <source>
        <dbReference type="Proteomes" id="UP000695022"/>
    </source>
</evidence>
<feature type="transmembrane region" description="Helical" evidence="3">
    <location>
        <begin position="91"/>
        <end position="114"/>
    </location>
</feature>
<evidence type="ECO:0000256" key="2">
    <source>
        <dbReference type="SAM" id="MobiDB-lite"/>
    </source>
</evidence>
<evidence type="ECO:0000256" key="1">
    <source>
        <dbReference type="ARBA" id="ARBA00023157"/>
    </source>
</evidence>
<keyword evidence="3" id="KW-0472">Membrane</keyword>
<feature type="transmembrane region" description="Helical" evidence="3">
    <location>
        <begin position="294"/>
        <end position="312"/>
    </location>
</feature>
<protein>
    <submittedName>
        <fullName evidence="5">Solute carrier organic anion transporter family member 4A1-like</fullName>
    </submittedName>
</protein>
<evidence type="ECO:0000313" key="5">
    <source>
        <dbReference type="RefSeq" id="XP_014676684.1"/>
    </source>
</evidence>
<evidence type="ECO:0000256" key="3">
    <source>
        <dbReference type="SAM" id="Phobius"/>
    </source>
</evidence>
<feature type="transmembrane region" description="Helical" evidence="3">
    <location>
        <begin position="126"/>
        <end position="153"/>
    </location>
</feature>
<keyword evidence="3" id="KW-1133">Transmembrane helix</keyword>
<dbReference type="PANTHER" id="PTHR11388:SF100">
    <property type="entry name" value="SOLUTE CARRIER ORGANIC ANION TRANSPORTER FAMILY MEMBER 4A1"/>
    <property type="match status" value="1"/>
</dbReference>
<dbReference type="SUPFAM" id="SSF103473">
    <property type="entry name" value="MFS general substrate transporter"/>
    <property type="match status" value="1"/>
</dbReference>
<dbReference type="Pfam" id="PF03137">
    <property type="entry name" value="OATP"/>
    <property type="match status" value="1"/>
</dbReference>
<dbReference type="InterPro" id="IPR036259">
    <property type="entry name" value="MFS_trans_sf"/>
</dbReference>
<feature type="transmembrane region" description="Helical" evidence="3">
    <location>
        <begin position="252"/>
        <end position="274"/>
    </location>
</feature>
<accession>A0ABM1EWW3</accession>
<proteinExistence type="predicted"/>
<feature type="transmembrane region" description="Helical" evidence="3">
    <location>
        <begin position="173"/>
        <end position="198"/>
    </location>
</feature>
<dbReference type="Proteomes" id="UP000695022">
    <property type="component" value="Unplaced"/>
</dbReference>